<keyword evidence="9" id="KW-1185">Reference proteome</keyword>
<evidence type="ECO:0000256" key="5">
    <source>
        <dbReference type="ARBA" id="ARBA00022867"/>
    </source>
</evidence>
<proteinExistence type="inferred from homology"/>
<evidence type="ECO:0000313" key="8">
    <source>
        <dbReference type="EMBL" id="CAI9598370.1"/>
    </source>
</evidence>
<dbReference type="Gene3D" id="3.40.50.150">
    <property type="entry name" value="Vaccinia Virus protein VP39"/>
    <property type="match status" value="1"/>
</dbReference>
<keyword evidence="4" id="KW-0949">S-adenosyl-L-methionine</keyword>
<dbReference type="EC" id="2.1.1.6" evidence="1"/>
<dbReference type="EMBL" id="CATNWA010017149">
    <property type="protein sequence ID" value="CAI9598370.1"/>
    <property type="molecule type" value="Genomic_DNA"/>
</dbReference>
<organism evidence="8 9">
    <name type="scientific">Staurois parvus</name>
    <dbReference type="NCBI Taxonomy" id="386267"/>
    <lineage>
        <taxon>Eukaryota</taxon>
        <taxon>Metazoa</taxon>
        <taxon>Chordata</taxon>
        <taxon>Craniata</taxon>
        <taxon>Vertebrata</taxon>
        <taxon>Euteleostomi</taxon>
        <taxon>Amphibia</taxon>
        <taxon>Batrachia</taxon>
        <taxon>Anura</taxon>
        <taxon>Neobatrachia</taxon>
        <taxon>Ranoidea</taxon>
        <taxon>Ranidae</taxon>
        <taxon>Staurois</taxon>
    </lineage>
</organism>
<reference evidence="8" key="1">
    <citation type="submission" date="2023-05" db="EMBL/GenBank/DDBJ databases">
        <authorList>
            <person name="Stuckert A."/>
        </authorList>
    </citation>
    <scope>NUCLEOTIDE SEQUENCE</scope>
</reference>
<evidence type="ECO:0000313" key="9">
    <source>
        <dbReference type="Proteomes" id="UP001162483"/>
    </source>
</evidence>
<accession>A0ABN9FMX9</accession>
<keyword evidence="2" id="KW-0489">Methyltransferase</keyword>
<dbReference type="InterPro" id="IPR002935">
    <property type="entry name" value="SAM_O-MeTrfase"/>
</dbReference>
<dbReference type="PANTHER" id="PTHR43836">
    <property type="entry name" value="CATECHOL O-METHYLTRANSFERASE 1-RELATED"/>
    <property type="match status" value="1"/>
</dbReference>
<evidence type="ECO:0000256" key="6">
    <source>
        <dbReference type="ARBA" id="ARBA00022939"/>
    </source>
</evidence>
<dbReference type="Pfam" id="PF01596">
    <property type="entry name" value="Methyltransf_3"/>
    <property type="match status" value="1"/>
</dbReference>
<gene>
    <name evidence="8" type="ORF">SPARVUS_LOCUS12391611</name>
</gene>
<evidence type="ECO:0000256" key="1">
    <source>
        <dbReference type="ARBA" id="ARBA00012880"/>
    </source>
</evidence>
<dbReference type="PROSITE" id="PS51682">
    <property type="entry name" value="SAM_OMT_I"/>
    <property type="match status" value="1"/>
</dbReference>
<dbReference type="InterPro" id="IPR029063">
    <property type="entry name" value="SAM-dependent_MTases_sf"/>
</dbReference>
<name>A0ABN9FMX9_9NEOB</name>
<dbReference type="CDD" id="cd02440">
    <property type="entry name" value="AdoMet_MTases"/>
    <property type="match status" value="1"/>
</dbReference>
<sequence>MAETREQRILEFVLQNAVRGNPQSVLDHIDKYCREKEWAMNVGDEKGLILDNVLQETNPSMVLELGTYCGYSAIRIARLLKPEALLLTIEMNPAHADVARQMIEFAGVKDKVKILQNSTEHIIPKLKAEHGVEHFDFVFIDHFGNRYLSDTKLLEECCVLRKGTVLLADNVSFPNSADFLEYIRTSGHYDCTNYPAHLEYSDKPDAMERAVYRRQR</sequence>
<dbReference type="SUPFAM" id="SSF53335">
    <property type="entry name" value="S-adenosyl-L-methionine-dependent methyltransferases"/>
    <property type="match status" value="1"/>
</dbReference>
<dbReference type="Proteomes" id="UP001162483">
    <property type="component" value="Unassembled WGS sequence"/>
</dbReference>
<keyword evidence="3" id="KW-0808">Transferase</keyword>
<comment type="similarity">
    <text evidence="7">Belongs to the class I-like SAM-binding methyltransferase superfamily. Cation-dependent O-methyltransferase family.</text>
</comment>
<evidence type="ECO:0000256" key="3">
    <source>
        <dbReference type="ARBA" id="ARBA00022679"/>
    </source>
</evidence>
<dbReference type="PANTHER" id="PTHR43836:SF12">
    <property type="entry name" value="CATECHOL O-METHYLTRANSFERASE"/>
    <property type="match status" value="1"/>
</dbReference>
<comment type="caution">
    <text evidence="8">The sequence shown here is derived from an EMBL/GenBank/DDBJ whole genome shotgun (WGS) entry which is preliminary data.</text>
</comment>
<protein>
    <recommendedName>
        <fullName evidence="1">catechol O-methyltransferase</fullName>
        <ecNumber evidence="1">2.1.1.6</ecNumber>
    </recommendedName>
</protein>
<keyword evidence="5" id="KW-0531">Neurotransmitter degradation</keyword>
<keyword evidence="6" id="KW-0128">Catecholamine metabolism</keyword>
<evidence type="ECO:0000256" key="4">
    <source>
        <dbReference type="ARBA" id="ARBA00022691"/>
    </source>
</evidence>
<evidence type="ECO:0000256" key="7">
    <source>
        <dbReference type="ARBA" id="ARBA00023453"/>
    </source>
</evidence>
<evidence type="ECO:0000256" key="2">
    <source>
        <dbReference type="ARBA" id="ARBA00022603"/>
    </source>
</evidence>